<evidence type="ECO:0000313" key="21">
    <source>
        <dbReference type="EMBL" id="QCK88022.1"/>
    </source>
</evidence>
<evidence type="ECO:0000259" key="20">
    <source>
        <dbReference type="PROSITE" id="PS50042"/>
    </source>
</evidence>
<evidence type="ECO:0000313" key="22">
    <source>
        <dbReference type="Proteomes" id="UP000298588"/>
    </source>
</evidence>
<evidence type="ECO:0000256" key="2">
    <source>
        <dbReference type="ARBA" id="ARBA00011881"/>
    </source>
</evidence>
<dbReference type="SMART" id="SM00100">
    <property type="entry name" value="cNMP"/>
    <property type="match status" value="1"/>
</dbReference>
<evidence type="ECO:0000256" key="7">
    <source>
        <dbReference type="ARBA" id="ARBA00022692"/>
    </source>
</evidence>
<dbReference type="GO" id="GO:0005249">
    <property type="term" value="F:voltage-gated potassium channel activity"/>
    <property type="evidence" value="ECO:0007669"/>
    <property type="project" value="InterPro"/>
</dbReference>
<dbReference type="PANTHER" id="PTHR11537">
    <property type="entry name" value="VOLTAGE-GATED POTASSIUM CHANNEL"/>
    <property type="match status" value="1"/>
</dbReference>
<evidence type="ECO:0000256" key="12">
    <source>
        <dbReference type="ARBA" id="ARBA00023065"/>
    </source>
</evidence>
<evidence type="ECO:0000256" key="16">
    <source>
        <dbReference type="ARBA" id="ARBA00023303"/>
    </source>
</evidence>
<evidence type="ECO:0000256" key="6">
    <source>
        <dbReference type="ARBA" id="ARBA00022566"/>
    </source>
</evidence>
<keyword evidence="16" id="KW-0407">Ion channel</keyword>
<dbReference type="OrthoDB" id="9799090at2"/>
<dbReference type="GO" id="GO:0030552">
    <property type="term" value="F:cAMP binding"/>
    <property type="evidence" value="ECO:0007669"/>
    <property type="project" value="UniProtKB-KW"/>
</dbReference>
<comment type="subcellular location">
    <subcellularLocation>
        <location evidence="1">Cell membrane</location>
        <topology evidence="1">Multi-pass membrane protein</topology>
    </subcellularLocation>
</comment>
<evidence type="ECO:0000256" key="10">
    <source>
        <dbReference type="ARBA" id="ARBA00022958"/>
    </source>
</evidence>
<evidence type="ECO:0000256" key="4">
    <source>
        <dbReference type="ARBA" id="ARBA00022475"/>
    </source>
</evidence>
<dbReference type="InterPro" id="IPR005821">
    <property type="entry name" value="Ion_trans_dom"/>
</dbReference>
<dbReference type="Gene3D" id="2.60.120.10">
    <property type="entry name" value="Jelly Rolls"/>
    <property type="match status" value="1"/>
</dbReference>
<dbReference type="AlphaFoldDB" id="A0A4D7QVM2"/>
<dbReference type="EMBL" id="CP039865">
    <property type="protein sequence ID" value="QCK88022.1"/>
    <property type="molecule type" value="Genomic_DNA"/>
</dbReference>
<keyword evidence="9" id="KW-0631">Potassium channel</keyword>
<dbReference type="Proteomes" id="UP000298588">
    <property type="component" value="Chromosome"/>
</dbReference>
<keyword evidence="8" id="KW-0547">Nucleotide-binding</keyword>
<keyword evidence="10" id="KW-0630">Potassium</keyword>
<dbReference type="RefSeq" id="WP_137101350.1">
    <property type="nucleotide sequence ID" value="NZ_CP039865.1"/>
</dbReference>
<dbReference type="PROSITE" id="PS50042">
    <property type="entry name" value="CNMP_BINDING_3"/>
    <property type="match status" value="1"/>
</dbReference>
<evidence type="ECO:0000256" key="8">
    <source>
        <dbReference type="ARBA" id="ARBA00022741"/>
    </source>
</evidence>
<accession>A0A4D7QVM2</accession>
<evidence type="ECO:0000256" key="17">
    <source>
        <dbReference type="ARBA" id="ARBA00058429"/>
    </source>
</evidence>
<evidence type="ECO:0000256" key="5">
    <source>
        <dbReference type="ARBA" id="ARBA00022538"/>
    </source>
</evidence>
<evidence type="ECO:0000256" key="19">
    <source>
        <dbReference type="SAM" id="Phobius"/>
    </source>
</evidence>
<dbReference type="PROSITE" id="PS00889">
    <property type="entry name" value="CNMP_BINDING_2"/>
    <property type="match status" value="1"/>
</dbReference>
<dbReference type="InterPro" id="IPR000595">
    <property type="entry name" value="cNMP-bd_dom"/>
</dbReference>
<keyword evidence="7 19" id="KW-0812">Transmembrane</keyword>
<dbReference type="KEGG" id="paqt:E8L99_20825"/>
<dbReference type="GO" id="GO:0001508">
    <property type="term" value="P:action potential"/>
    <property type="evidence" value="ECO:0007669"/>
    <property type="project" value="TreeGrafter"/>
</dbReference>
<evidence type="ECO:0000256" key="13">
    <source>
        <dbReference type="ARBA" id="ARBA00023136"/>
    </source>
</evidence>
<dbReference type="Pfam" id="PF00027">
    <property type="entry name" value="cNMP_binding"/>
    <property type="match status" value="1"/>
</dbReference>
<dbReference type="InterPro" id="IPR028325">
    <property type="entry name" value="VG_K_chnl"/>
</dbReference>
<feature type="transmembrane region" description="Helical" evidence="19">
    <location>
        <begin position="23"/>
        <end position="44"/>
    </location>
</feature>
<sequence>MDKAHWRRRTYEILDQGMVGDRVAVLVHRTLVFLILVNVTAVVLESVPSLRLHYAVAFTAIEAFSVAVFTLEYAARLWSSVEHVPLAGRAPWRARLAALVSPSLLIDLLAIMPFYLALVVPADLRVILLLRLLRFFKLARYSPGLSSLADAFWSERRALVACLVIFLGALIVAASAMHLVEHEAQPEKFGSIPETMWWAAITLTTVGYGDVYPVTPLGKLVATITAMFGLVMLALPGGIIATAFTREIQRHDFVVTWSMVARVPLFAGMDAASIAEVMRVLKSATFEPGAVICRRSDPAHSMYLIAEGEVEVRLPKRTLVLTKGQFFGEIAVLHRVERSATIIARGRVKLLALDATDLHHLMLLFPSIDAVVRATASQRLSQELVEPQGDLVREELEQPPRS</sequence>
<keyword evidence="15" id="KW-1071">Ligand-gated ion channel</keyword>
<keyword evidence="13 19" id="KW-0472">Membrane</keyword>
<feature type="transmembrane region" description="Helical" evidence="19">
    <location>
        <begin position="159"/>
        <end position="180"/>
    </location>
</feature>
<feature type="transmembrane region" description="Helical" evidence="19">
    <location>
        <begin position="220"/>
        <end position="244"/>
    </location>
</feature>
<evidence type="ECO:0000256" key="3">
    <source>
        <dbReference type="ARBA" id="ARBA00022448"/>
    </source>
</evidence>
<organism evidence="21 22">
    <name type="scientific">Phreatobacter aquaticus</name>
    <dbReference type="NCBI Taxonomy" id="2570229"/>
    <lineage>
        <taxon>Bacteria</taxon>
        <taxon>Pseudomonadati</taxon>
        <taxon>Pseudomonadota</taxon>
        <taxon>Alphaproteobacteria</taxon>
        <taxon>Hyphomicrobiales</taxon>
        <taxon>Phreatobacteraceae</taxon>
        <taxon>Phreatobacter</taxon>
    </lineage>
</organism>
<gene>
    <name evidence="21" type="ORF">E8L99_20825</name>
</gene>
<evidence type="ECO:0000256" key="9">
    <source>
        <dbReference type="ARBA" id="ARBA00022826"/>
    </source>
</evidence>
<dbReference type="Gene3D" id="1.10.287.70">
    <property type="match status" value="1"/>
</dbReference>
<dbReference type="SUPFAM" id="SSF81324">
    <property type="entry name" value="Voltage-gated potassium channels"/>
    <property type="match status" value="1"/>
</dbReference>
<evidence type="ECO:0000256" key="1">
    <source>
        <dbReference type="ARBA" id="ARBA00004651"/>
    </source>
</evidence>
<dbReference type="InterPro" id="IPR014710">
    <property type="entry name" value="RmlC-like_jellyroll"/>
</dbReference>
<dbReference type="FunFam" id="1.10.287.70:FF:000181">
    <property type="entry name" value="Cyclic nucleotide-gated potassium channel mll3241"/>
    <property type="match status" value="1"/>
</dbReference>
<evidence type="ECO:0000256" key="11">
    <source>
        <dbReference type="ARBA" id="ARBA00022989"/>
    </source>
</evidence>
<evidence type="ECO:0000256" key="18">
    <source>
        <dbReference type="ARBA" id="ARBA00060926"/>
    </source>
</evidence>
<dbReference type="Pfam" id="PF00520">
    <property type="entry name" value="Ion_trans"/>
    <property type="match status" value="1"/>
</dbReference>
<dbReference type="InterPro" id="IPR018490">
    <property type="entry name" value="cNMP-bd_dom_sf"/>
</dbReference>
<comment type="similarity">
    <text evidence="18">Belongs to the potassium channel family.</text>
</comment>
<keyword evidence="12" id="KW-0406">Ion transport</keyword>
<dbReference type="SUPFAM" id="SSF51206">
    <property type="entry name" value="cAMP-binding domain-like"/>
    <property type="match status" value="1"/>
</dbReference>
<dbReference type="CDD" id="cd00038">
    <property type="entry name" value="CAP_ED"/>
    <property type="match status" value="1"/>
</dbReference>
<proteinExistence type="inferred from homology"/>
<reference evidence="21 22" key="1">
    <citation type="submission" date="2019-04" db="EMBL/GenBank/DDBJ databases">
        <title>Phreatobacter aquaticus sp. nov.</title>
        <authorList>
            <person name="Choi A."/>
            <person name="Baek K."/>
        </authorList>
    </citation>
    <scope>NUCLEOTIDE SEQUENCE [LARGE SCALE GENOMIC DNA]</scope>
    <source>
        <strain evidence="21 22">NMCR1094</strain>
    </source>
</reference>
<evidence type="ECO:0000256" key="14">
    <source>
        <dbReference type="ARBA" id="ARBA00023149"/>
    </source>
</evidence>
<evidence type="ECO:0000256" key="15">
    <source>
        <dbReference type="ARBA" id="ARBA00023286"/>
    </source>
</evidence>
<keyword evidence="22" id="KW-1185">Reference proteome</keyword>
<dbReference type="PANTHER" id="PTHR11537:SF254">
    <property type="entry name" value="POTASSIUM VOLTAGE-GATED CHANNEL PROTEIN SHAB"/>
    <property type="match status" value="1"/>
</dbReference>
<comment type="subunit">
    <text evidence="2">Homotetramer.</text>
</comment>
<name>A0A4D7QVM2_9HYPH</name>
<keyword evidence="6" id="KW-0116">cAMP-binding</keyword>
<keyword evidence="11 19" id="KW-1133">Transmembrane helix</keyword>
<keyword evidence="14" id="KW-0114">cAMP</keyword>
<dbReference type="GO" id="GO:0008076">
    <property type="term" value="C:voltage-gated potassium channel complex"/>
    <property type="evidence" value="ECO:0007669"/>
    <property type="project" value="InterPro"/>
</dbReference>
<keyword evidence="4" id="KW-1003">Cell membrane</keyword>
<dbReference type="PRINTS" id="PR00169">
    <property type="entry name" value="KCHANNEL"/>
</dbReference>
<keyword evidence="5" id="KW-0633">Potassium transport</keyword>
<dbReference type="InterPro" id="IPR018488">
    <property type="entry name" value="cNMP-bd_CS"/>
</dbReference>
<keyword evidence="3" id="KW-0813">Transport</keyword>
<feature type="domain" description="Cyclic nucleotide-binding" evidence="20">
    <location>
        <begin position="265"/>
        <end position="362"/>
    </location>
</feature>
<protein>
    <submittedName>
        <fullName evidence="21">Cyclic nucleotide-binding domain-containing protein</fullName>
    </submittedName>
</protein>
<comment type="function">
    <text evidence="17">Cyclic nucleotide-regulated potassium channel activated by cAMP.</text>
</comment>